<dbReference type="GO" id="GO:0006082">
    <property type="term" value="P:organic acid metabolic process"/>
    <property type="evidence" value="ECO:0007669"/>
    <property type="project" value="TreeGrafter"/>
</dbReference>
<dbReference type="InterPro" id="IPR036396">
    <property type="entry name" value="Cyt_P450_sf"/>
</dbReference>
<keyword evidence="2 5" id="KW-0479">Metal-binding</keyword>
<dbReference type="InterPro" id="IPR002401">
    <property type="entry name" value="Cyt_P450_E_grp-I"/>
</dbReference>
<gene>
    <name evidence="6" type="ORF">CRE_09250</name>
</gene>
<dbReference type="Pfam" id="PF00067">
    <property type="entry name" value="p450"/>
    <property type="match status" value="1"/>
</dbReference>
<dbReference type="GO" id="GO:0016712">
    <property type="term" value="F:oxidoreductase activity, acting on paired donors, with incorporation or reduction of molecular oxygen, reduced flavin or flavoprotein as one donor, and incorporation of one atom of oxygen"/>
    <property type="evidence" value="ECO:0007669"/>
    <property type="project" value="TreeGrafter"/>
</dbReference>
<evidence type="ECO:0000256" key="1">
    <source>
        <dbReference type="ARBA" id="ARBA00010617"/>
    </source>
</evidence>
<dbReference type="GO" id="GO:0005737">
    <property type="term" value="C:cytoplasm"/>
    <property type="evidence" value="ECO:0007669"/>
    <property type="project" value="TreeGrafter"/>
</dbReference>
<dbReference type="AlphaFoldDB" id="E3LHR6"/>
<evidence type="ECO:0000313" key="6">
    <source>
        <dbReference type="EMBL" id="EFO95379.1"/>
    </source>
</evidence>
<organism evidence="7">
    <name type="scientific">Caenorhabditis remanei</name>
    <name type="common">Caenorhabditis vulgaris</name>
    <dbReference type="NCBI Taxonomy" id="31234"/>
    <lineage>
        <taxon>Eukaryota</taxon>
        <taxon>Metazoa</taxon>
        <taxon>Ecdysozoa</taxon>
        <taxon>Nematoda</taxon>
        <taxon>Chromadorea</taxon>
        <taxon>Rhabditida</taxon>
        <taxon>Rhabditina</taxon>
        <taxon>Rhabditomorpha</taxon>
        <taxon>Rhabditoidea</taxon>
        <taxon>Rhabditidae</taxon>
        <taxon>Peloderinae</taxon>
        <taxon>Caenorhabditis</taxon>
    </lineage>
</organism>
<dbReference type="Gene3D" id="1.10.630.10">
    <property type="entry name" value="Cytochrome P450"/>
    <property type="match status" value="1"/>
</dbReference>
<dbReference type="PANTHER" id="PTHR24300">
    <property type="entry name" value="CYTOCHROME P450 508A4-RELATED"/>
    <property type="match status" value="1"/>
</dbReference>
<dbReference type="Proteomes" id="UP000008281">
    <property type="component" value="Unassembled WGS sequence"/>
</dbReference>
<sequence length="131" mass="15366">MQSVEKFNAMNVNFWRINNEPTYMGGYLVDSGALVTAQLSTLYINEIVFKNPREFDPERFLRDEKLLQNVIPFELGKRSCLGESSARSELYLSIKCWLGGNGRRQLQQDFGFKNRQNHGYWHKIDTNRQKN</sequence>
<keyword evidence="5" id="KW-0349">Heme</keyword>
<comment type="similarity">
    <text evidence="1">Belongs to the cytochrome P450 family.</text>
</comment>
<keyword evidence="3 5" id="KW-0408">Iron</keyword>
<evidence type="ECO:0000256" key="5">
    <source>
        <dbReference type="PIRSR" id="PIRSR602401-1"/>
    </source>
</evidence>
<dbReference type="GO" id="GO:0020037">
    <property type="term" value="F:heme binding"/>
    <property type="evidence" value="ECO:0007669"/>
    <property type="project" value="InterPro"/>
</dbReference>
<evidence type="ECO:0000256" key="2">
    <source>
        <dbReference type="ARBA" id="ARBA00022723"/>
    </source>
</evidence>
<evidence type="ECO:0000256" key="4">
    <source>
        <dbReference type="ARBA" id="ARBA00023033"/>
    </source>
</evidence>
<dbReference type="PRINTS" id="PR00463">
    <property type="entry name" value="EP450I"/>
</dbReference>
<evidence type="ECO:0000256" key="3">
    <source>
        <dbReference type="ARBA" id="ARBA00023004"/>
    </source>
</evidence>
<reference evidence="6" key="1">
    <citation type="submission" date="2007-07" db="EMBL/GenBank/DDBJ databases">
        <title>PCAP assembly of the Caenorhabditis remanei genome.</title>
        <authorList>
            <consortium name="The Caenorhabditis remanei Sequencing Consortium"/>
            <person name="Wilson R.K."/>
        </authorList>
    </citation>
    <scope>NUCLEOTIDE SEQUENCE [LARGE SCALE GENOMIC DNA]</scope>
    <source>
        <strain evidence="6">PB4641</strain>
    </source>
</reference>
<dbReference type="GO" id="GO:0006805">
    <property type="term" value="P:xenobiotic metabolic process"/>
    <property type="evidence" value="ECO:0007669"/>
    <property type="project" value="TreeGrafter"/>
</dbReference>
<dbReference type="InterPro" id="IPR050182">
    <property type="entry name" value="Cytochrome_P450_fam2"/>
</dbReference>
<dbReference type="EMBL" id="DS268409">
    <property type="protein sequence ID" value="EFO95379.1"/>
    <property type="molecule type" value="Genomic_DNA"/>
</dbReference>
<feature type="binding site" description="axial binding residue" evidence="5">
    <location>
        <position position="80"/>
    </location>
    <ligand>
        <name>heme</name>
        <dbReference type="ChEBI" id="CHEBI:30413"/>
    </ligand>
    <ligandPart>
        <name>Fe</name>
        <dbReference type="ChEBI" id="CHEBI:18248"/>
    </ligandPart>
</feature>
<dbReference type="InParanoid" id="E3LHR6"/>
<evidence type="ECO:0000313" key="7">
    <source>
        <dbReference type="Proteomes" id="UP000008281"/>
    </source>
</evidence>
<dbReference type="HOGENOM" id="CLU_1929531_0_0_1"/>
<keyword evidence="7" id="KW-1185">Reference proteome</keyword>
<dbReference type="GO" id="GO:0005506">
    <property type="term" value="F:iron ion binding"/>
    <property type="evidence" value="ECO:0007669"/>
    <property type="project" value="InterPro"/>
</dbReference>
<dbReference type="InterPro" id="IPR001128">
    <property type="entry name" value="Cyt_P450"/>
</dbReference>
<name>E3LHR6_CAERE</name>
<accession>E3LHR6</accession>
<dbReference type="SUPFAM" id="SSF48264">
    <property type="entry name" value="Cytochrome P450"/>
    <property type="match status" value="1"/>
</dbReference>
<protein>
    <submittedName>
        <fullName evidence="6">Uncharacterized protein</fullName>
    </submittedName>
</protein>
<dbReference type="STRING" id="31234.E3LHR6"/>
<comment type="cofactor">
    <cofactor evidence="5">
        <name>heme</name>
        <dbReference type="ChEBI" id="CHEBI:30413"/>
    </cofactor>
</comment>
<proteinExistence type="inferred from homology"/>
<dbReference type="PANTHER" id="PTHR24300:SF79">
    <property type="entry name" value="CYTOCHROME P450 FAMILY"/>
    <property type="match status" value="1"/>
</dbReference>
<keyword evidence="4" id="KW-0560">Oxidoreductase</keyword>
<keyword evidence="4" id="KW-0503">Monooxygenase</keyword>
<dbReference type="eggNOG" id="KOG0156">
    <property type="taxonomic scope" value="Eukaryota"/>
</dbReference>
<dbReference type="OrthoDB" id="2789670at2759"/>